<keyword evidence="2" id="KW-1185">Reference proteome</keyword>
<dbReference type="EMBL" id="JAUSYY010000001">
    <property type="protein sequence ID" value="MDQ0895012.1"/>
    <property type="molecule type" value="Genomic_DNA"/>
</dbReference>
<proteinExistence type="predicted"/>
<name>A0ABU0RB76_9MICO</name>
<sequence>MTAVRETITGLGLDIRPPRSRVDGEGESIYFYDHDGHLFELHAGSLRERLAVYTGGAPSGDA</sequence>
<dbReference type="SUPFAM" id="SSF54593">
    <property type="entry name" value="Glyoxalase/Bleomycin resistance protein/Dihydroxybiphenyl dioxygenase"/>
    <property type="match status" value="1"/>
</dbReference>
<evidence type="ECO:0000313" key="1">
    <source>
        <dbReference type="EMBL" id="MDQ0895012.1"/>
    </source>
</evidence>
<dbReference type="InterPro" id="IPR029068">
    <property type="entry name" value="Glyas_Bleomycin-R_OHBP_Dase"/>
</dbReference>
<evidence type="ECO:0008006" key="3">
    <source>
        <dbReference type="Google" id="ProtNLM"/>
    </source>
</evidence>
<evidence type="ECO:0000313" key="2">
    <source>
        <dbReference type="Proteomes" id="UP001239083"/>
    </source>
</evidence>
<accession>A0ABU0RB76</accession>
<gene>
    <name evidence="1" type="ORF">QFZ26_002567</name>
</gene>
<comment type="caution">
    <text evidence="1">The sequence shown here is derived from an EMBL/GenBank/DDBJ whole genome shotgun (WGS) entry which is preliminary data.</text>
</comment>
<protein>
    <recommendedName>
        <fullName evidence="3">Glyoxalase/bleomycin resistance protein/dioxygenase superfamily protein</fullName>
    </recommendedName>
</protein>
<reference evidence="1 2" key="1">
    <citation type="submission" date="2023-07" db="EMBL/GenBank/DDBJ databases">
        <title>Comparative genomics of wheat-associated soil bacteria to identify genetic determinants of phenazine resistance.</title>
        <authorList>
            <person name="Mouncey N."/>
        </authorList>
    </citation>
    <scope>NUCLEOTIDE SEQUENCE [LARGE SCALE GENOMIC DNA]</scope>
    <source>
        <strain evidence="1 2">V3I3</strain>
    </source>
</reference>
<organism evidence="1 2">
    <name type="scientific">Agromyces ramosus</name>
    <dbReference type="NCBI Taxonomy" id="33879"/>
    <lineage>
        <taxon>Bacteria</taxon>
        <taxon>Bacillati</taxon>
        <taxon>Actinomycetota</taxon>
        <taxon>Actinomycetes</taxon>
        <taxon>Micrococcales</taxon>
        <taxon>Microbacteriaceae</taxon>
        <taxon>Agromyces</taxon>
    </lineage>
</organism>
<dbReference type="Gene3D" id="3.10.180.10">
    <property type="entry name" value="2,3-Dihydroxybiphenyl 1,2-Dioxygenase, domain 1"/>
    <property type="match status" value="1"/>
</dbReference>
<dbReference type="Proteomes" id="UP001239083">
    <property type="component" value="Unassembled WGS sequence"/>
</dbReference>